<dbReference type="InterPro" id="IPR018990">
    <property type="entry name" value="Prot_inh_I42_chagasin"/>
</dbReference>
<protein>
    <submittedName>
        <fullName evidence="4">Protease inhibitor I42 family protein</fullName>
    </submittedName>
</protein>
<sequence>MKTLSEPNHGSEQLFQPKEHFKIELTSNPSTGYIWEVTKIDPSMLLMVYEDQIRYTSEKIGLGSLMIFEFEALKLGETDLELIYRRTWDPNSVMNRFYIKIRIQ</sequence>
<dbReference type="Proteomes" id="UP001201449">
    <property type="component" value="Unassembled WGS sequence"/>
</dbReference>
<evidence type="ECO:0000256" key="2">
    <source>
        <dbReference type="ARBA" id="ARBA00022704"/>
    </source>
</evidence>
<dbReference type="GO" id="GO:0030414">
    <property type="term" value="F:peptidase inhibitor activity"/>
    <property type="evidence" value="ECO:0007669"/>
    <property type="project" value="UniProtKB-KW"/>
</dbReference>
<keyword evidence="2" id="KW-0789">Thiol protease inhibitor</keyword>
<keyword evidence="5" id="KW-1185">Reference proteome</keyword>
<dbReference type="Gene3D" id="2.60.40.2020">
    <property type="match status" value="1"/>
</dbReference>
<dbReference type="InterPro" id="IPR052781">
    <property type="entry name" value="Cys_protease_inhibitor_I42"/>
</dbReference>
<organism evidence="4 5">
    <name type="scientific">Mariniradius sediminis</name>
    <dbReference type="NCBI Taxonomy" id="2909237"/>
    <lineage>
        <taxon>Bacteria</taxon>
        <taxon>Pseudomonadati</taxon>
        <taxon>Bacteroidota</taxon>
        <taxon>Cytophagia</taxon>
        <taxon>Cytophagales</taxon>
        <taxon>Cyclobacteriaceae</taxon>
        <taxon>Mariniradius</taxon>
    </lineage>
</organism>
<dbReference type="InterPro" id="IPR036331">
    <property type="entry name" value="Chagasin-like_sf"/>
</dbReference>
<name>A0ABS9BY40_9BACT</name>
<dbReference type="SUPFAM" id="SSF141066">
    <property type="entry name" value="ICP-like"/>
    <property type="match status" value="1"/>
</dbReference>
<keyword evidence="1 4" id="KW-0646">Protease inhibitor</keyword>
<evidence type="ECO:0000313" key="5">
    <source>
        <dbReference type="Proteomes" id="UP001201449"/>
    </source>
</evidence>
<feature type="domain" description="Proteinase inhibitor I42 chagasin" evidence="3">
    <location>
        <begin position="18"/>
        <end position="100"/>
    </location>
</feature>
<dbReference type="Pfam" id="PF09394">
    <property type="entry name" value="Inhibitor_I42"/>
    <property type="match status" value="1"/>
</dbReference>
<reference evidence="4 5" key="1">
    <citation type="submission" date="2022-01" db="EMBL/GenBank/DDBJ databases">
        <title>Mariniradius saccharolyticus sp. nov., isolated from sediment of a river.</title>
        <authorList>
            <person name="Liu H."/>
        </authorList>
    </citation>
    <scope>NUCLEOTIDE SEQUENCE [LARGE SCALE GENOMIC DNA]</scope>
    <source>
        <strain evidence="4 5">RY-2</strain>
    </source>
</reference>
<accession>A0ABS9BY40</accession>
<gene>
    <name evidence="4" type="ORF">L0U89_14425</name>
</gene>
<dbReference type="PANTHER" id="PTHR36530:SF1">
    <property type="entry name" value="AMOEBIASIN-1"/>
    <property type="match status" value="1"/>
</dbReference>
<evidence type="ECO:0000256" key="1">
    <source>
        <dbReference type="ARBA" id="ARBA00022690"/>
    </source>
</evidence>
<evidence type="ECO:0000259" key="3">
    <source>
        <dbReference type="Pfam" id="PF09394"/>
    </source>
</evidence>
<dbReference type="EMBL" id="JAKEVZ010000011">
    <property type="protein sequence ID" value="MCF1752255.1"/>
    <property type="molecule type" value="Genomic_DNA"/>
</dbReference>
<dbReference type="PANTHER" id="PTHR36530">
    <property type="entry name" value="INHIBITOR OF CYSTEINE PEPTIDASE"/>
    <property type="match status" value="1"/>
</dbReference>
<comment type="caution">
    <text evidence="4">The sequence shown here is derived from an EMBL/GenBank/DDBJ whole genome shotgun (WGS) entry which is preliminary data.</text>
</comment>
<dbReference type="RefSeq" id="WP_234862158.1">
    <property type="nucleotide sequence ID" value="NZ_JAKEVZ010000011.1"/>
</dbReference>
<evidence type="ECO:0000313" key="4">
    <source>
        <dbReference type="EMBL" id="MCF1752255.1"/>
    </source>
</evidence>
<proteinExistence type="predicted"/>